<keyword evidence="1" id="KW-0472">Membrane</keyword>
<evidence type="ECO:0000313" key="3">
    <source>
        <dbReference type="Proteomes" id="UP000607796"/>
    </source>
</evidence>
<dbReference type="Proteomes" id="UP000607796">
    <property type="component" value="Unassembled WGS sequence"/>
</dbReference>
<feature type="transmembrane region" description="Helical" evidence="1">
    <location>
        <begin position="21"/>
        <end position="45"/>
    </location>
</feature>
<keyword evidence="3" id="KW-1185">Reference proteome</keyword>
<evidence type="ECO:0000256" key="1">
    <source>
        <dbReference type="SAM" id="Phobius"/>
    </source>
</evidence>
<accession>A0ABR9X579</accession>
<dbReference type="EMBL" id="JADFFK010000014">
    <property type="protein sequence ID" value="MBE9638758.1"/>
    <property type="molecule type" value="Genomic_DNA"/>
</dbReference>
<keyword evidence="1" id="KW-0812">Transmembrane</keyword>
<feature type="transmembrane region" description="Helical" evidence="1">
    <location>
        <begin position="128"/>
        <end position="147"/>
    </location>
</feature>
<dbReference type="PIRSF" id="PIRSF034455">
    <property type="entry name" value="UCP034455"/>
    <property type="match status" value="1"/>
</dbReference>
<dbReference type="Pfam" id="PF09900">
    <property type="entry name" value="DUF2127"/>
    <property type="match status" value="1"/>
</dbReference>
<protein>
    <submittedName>
        <fullName evidence="2">DUF2127 domain-containing protein</fullName>
    </submittedName>
</protein>
<gene>
    <name evidence="2" type="ORF">IQ782_18025</name>
</gene>
<dbReference type="InterPro" id="IPR021125">
    <property type="entry name" value="DUF2127"/>
</dbReference>
<dbReference type="InterPro" id="IPR014591">
    <property type="entry name" value="UCP034455"/>
</dbReference>
<evidence type="ECO:0000313" key="2">
    <source>
        <dbReference type="EMBL" id="MBE9638758.1"/>
    </source>
</evidence>
<organism evidence="2 3">
    <name type="scientific">Salipiger mangrovisoli</name>
    <dbReference type="NCBI Taxonomy" id="2865933"/>
    <lineage>
        <taxon>Bacteria</taxon>
        <taxon>Pseudomonadati</taxon>
        <taxon>Pseudomonadota</taxon>
        <taxon>Alphaproteobacteria</taxon>
        <taxon>Rhodobacterales</taxon>
        <taxon>Roseobacteraceae</taxon>
        <taxon>Salipiger</taxon>
    </lineage>
</organism>
<reference evidence="2 3" key="1">
    <citation type="journal article" date="2021" name="Int. J. Syst. Evol. Microbiol.">
        <title>Salipiger mangrovisoli sp. nov., isolated from mangrove soil and the proposal for the reclassification of Paraphaeobacter pallidus as Salipiger pallidus comb. nov.</title>
        <authorList>
            <person name="Du J."/>
            <person name="Liu Y."/>
            <person name="Pei T."/>
            <person name="Deng M.R."/>
            <person name="Zhu H."/>
        </authorList>
    </citation>
    <scope>NUCLEOTIDE SEQUENCE [LARGE SCALE GENOMIC DNA]</scope>
    <source>
        <strain evidence="2 3">6D45A</strain>
    </source>
</reference>
<keyword evidence="1" id="KW-1133">Transmembrane helix</keyword>
<feature type="transmembrane region" description="Helical" evidence="1">
    <location>
        <begin position="104"/>
        <end position="122"/>
    </location>
</feature>
<sequence>MQVAEHRIHQVFRVSVILKGLHALIEIAGGLVFYFVSAPAILGWVNLLTREELTEDPRDFIATHLLNATQNLNGATESFYAFYLISHGLIKVVLVAGLLREKLIAYPLSLIALGAFIVYQLYRYSYTHAFGLILLTAFDLIVIFLVWHEWRLLRKHIPVG</sequence>
<comment type="caution">
    <text evidence="2">The sequence shown here is derived from an EMBL/GenBank/DDBJ whole genome shotgun (WGS) entry which is preliminary data.</text>
</comment>
<proteinExistence type="predicted"/>
<feature type="transmembrane region" description="Helical" evidence="1">
    <location>
        <begin position="80"/>
        <end position="99"/>
    </location>
</feature>
<name>A0ABR9X579_9RHOB</name>